<feature type="repeat" description="PPR" evidence="2">
    <location>
        <begin position="280"/>
        <end position="314"/>
    </location>
</feature>
<dbReference type="Pfam" id="PF13041">
    <property type="entry name" value="PPR_2"/>
    <property type="match status" value="2"/>
</dbReference>
<feature type="repeat" description="PPR" evidence="2">
    <location>
        <begin position="187"/>
        <end position="217"/>
    </location>
</feature>
<organism evidence="5 6">
    <name type="scientific">Mucuna pruriens</name>
    <name type="common">Velvet bean</name>
    <name type="synonym">Dolichos pruriens</name>
    <dbReference type="NCBI Taxonomy" id="157652"/>
    <lineage>
        <taxon>Eukaryota</taxon>
        <taxon>Viridiplantae</taxon>
        <taxon>Streptophyta</taxon>
        <taxon>Embryophyta</taxon>
        <taxon>Tracheophyta</taxon>
        <taxon>Spermatophyta</taxon>
        <taxon>Magnoliopsida</taxon>
        <taxon>eudicotyledons</taxon>
        <taxon>Gunneridae</taxon>
        <taxon>Pentapetalae</taxon>
        <taxon>rosids</taxon>
        <taxon>fabids</taxon>
        <taxon>Fabales</taxon>
        <taxon>Fabaceae</taxon>
        <taxon>Papilionoideae</taxon>
        <taxon>50 kb inversion clade</taxon>
        <taxon>NPAAA clade</taxon>
        <taxon>indigoferoid/millettioid clade</taxon>
        <taxon>Phaseoleae</taxon>
        <taxon>Mucuna</taxon>
    </lineage>
</organism>
<dbReference type="FunFam" id="1.25.40.10:FF:000031">
    <property type="entry name" value="Pentatricopeptide repeat-containing protein mitochondrial"/>
    <property type="match status" value="1"/>
</dbReference>
<dbReference type="Gene3D" id="3.40.1740.10">
    <property type="entry name" value="VC0467-like"/>
    <property type="match status" value="1"/>
</dbReference>
<dbReference type="FunFam" id="1.25.40.10:FF:000557">
    <property type="entry name" value="Pentatricopeptide repeat-containing protein, chloroplastic"/>
    <property type="match status" value="1"/>
</dbReference>
<dbReference type="FunFam" id="1.25.40.10:FF:001497">
    <property type="entry name" value="Pentatricopeptide repeat-containing protein, chloroplastic"/>
    <property type="match status" value="1"/>
</dbReference>
<dbReference type="GO" id="GO:0009451">
    <property type="term" value="P:RNA modification"/>
    <property type="evidence" value="ECO:0007669"/>
    <property type="project" value="InterPro"/>
</dbReference>
<feature type="repeat" description="PPR" evidence="2">
    <location>
        <begin position="83"/>
        <end position="118"/>
    </location>
</feature>
<dbReference type="Pfam" id="PF03435">
    <property type="entry name" value="Sacchrp_dh_NADP"/>
    <property type="match status" value="1"/>
</dbReference>
<feature type="non-terminal residue" evidence="5">
    <location>
        <position position="1"/>
    </location>
</feature>
<gene>
    <name evidence="5" type="primary">PCMP-E27</name>
    <name evidence="5" type="ORF">CR513_47664</name>
</gene>
<evidence type="ECO:0000256" key="3">
    <source>
        <dbReference type="SAM" id="MobiDB-lite"/>
    </source>
</evidence>
<dbReference type="STRING" id="157652.A0A371F3C9"/>
<sequence length="1404" mass="155755">MQMQAPVGGRVPTWFSRRRLLEEKLCDLHKCTNLDSVNQIHAQVLKAHLHQDPYVAPKLIAAFSLCRHLASAVNVFNHVPHPNVHLYNSIIRAHAQNNSHPSLPLSAFLRMQKNGLFPDNFTYPFLLKACTAPSSLPLVRMIHAHVEKFGFYADIFVPNSLIDAYSRCGSVGLDGAMGLFLAMEERDVVTWNSIIGGLLRCGELEGACRLFDEMPERDMVSWNTMLDGYAKAGEMDKAFQLFERMPERNIVSWSTLVCGYSKAGDMVMARVLFDKCPVKNVVLWTTIIAGYTEKGLAREAAELYGKMEEAGLRPDDGFLFSILAACAESGMLGLGKRIHASMKRWRFRCGTKVLNAFIDMYAKCGCLDAAFGVFSGMMAKKDVVSWNSMIQGFAMHGHGEKALELFSRMVQEGFEPDTYTFVGLLCACTHAGLVNEGRKYFYSMEKVYGIVPQVEHYGCMMDLLGRGGHLKEAFMLLRSMPMEPNAIILGTLLNACRMHSDVDLAKAVCEQLFKLEPSDPGNYSLLSNIYAQAGDWMNVANVRLQMKNTGSQKPSGASSIELEEEVHEFTVFDQSHPKSDDIYRMVDRLVQDLRQFIHWPILLRYPTWIRCHTVQNILWCTLNLIPHLYTHFHQTLITAFRFTLISGETRNSTNMEACFLSHNSFTKTTDQHIPTIRNGSLPHPKRSPQQFQSRKVRIPLSISCCHMSSPSPLDDDEKPRVRDDWRSFRAKLVAGEQLQRAEEDAVVDQPPLITIDDKWAHVIHEPEKGCLLIATEKLDGVHIFERTVILLLSTGPLGPSGIILNRPSLMSIKETRSTALDVEGTFSNSPLFFGGPLEEGLFLLSPKDDEVGKSGVFEEVMKGLYYGAKESVGCAAEMVKRNMVGLGDFRFFDGYCGWEKEQLRDEIRAGYWTVAACSPSVVGLGSVGSVGLWDEVLGLMSRRKKRKVSEKEMEEEQNGGRFDIIILGASGFTGKYVLREALKFLNTPSSPLKSIAIAGRSAQKLSQALQWASRPNPPPSLPILTADTSDPSSLRALCARTSLLLNCVGPFRLHGEPVVAACAHAGCDYLDISGEPEFMERVEATYHDRAVETGALVVSACGFDSVPAELGVMFNSRQWVGPAVPNRMEAYVALESDKRIVGNFATYESAVLGVANAHKLQQLRRSRPRKPRPVIPGPPPSKGQTIENQKKIGLWAVKLPSADAIVVRRTLAILTENPHGLPGLNESAEMVEKREAFWSSVKPAHFGVKIGSKSLLGILRITMVGVFIGLLGSTGFGRLLLLNFPSIFSLGWFRKKGPSEEEVKSASFKMWFVGHGFSNESIASQGNAKPDMEIVTRVMGPEVGYLTTPIILIQCALILLSQRNNLPKGGVYPPGIIFGPTDLQERLQQNGISFDIISKSNISS</sequence>
<dbReference type="InterPro" id="IPR011990">
    <property type="entry name" value="TPR-like_helical_dom_sf"/>
</dbReference>
<feature type="compositionally biased region" description="Basic residues" evidence="3">
    <location>
        <begin position="1162"/>
        <end position="1172"/>
    </location>
</feature>
<dbReference type="Pfam" id="PF01535">
    <property type="entry name" value="PPR"/>
    <property type="match status" value="5"/>
</dbReference>
<evidence type="ECO:0000256" key="1">
    <source>
        <dbReference type="ARBA" id="ARBA00022737"/>
    </source>
</evidence>
<evidence type="ECO:0000313" key="5">
    <source>
        <dbReference type="EMBL" id="RDX72796.1"/>
    </source>
</evidence>
<dbReference type="OrthoDB" id="185373at2759"/>
<dbReference type="InterPro" id="IPR046848">
    <property type="entry name" value="E_motif"/>
</dbReference>
<dbReference type="Pfam" id="PF13812">
    <property type="entry name" value="PPR_3"/>
    <property type="match status" value="1"/>
</dbReference>
<feature type="region of interest" description="Disordered" evidence="3">
    <location>
        <begin position="1162"/>
        <end position="1186"/>
    </location>
</feature>
<dbReference type="FunFam" id="1.25.40.10:FF:000584">
    <property type="entry name" value="Pentatricopeptide repeat-containing protein"/>
    <property type="match status" value="1"/>
</dbReference>
<protein>
    <submittedName>
        <fullName evidence="5">Pentatricopeptide repeat-containing protein</fullName>
    </submittedName>
</protein>
<reference evidence="5" key="1">
    <citation type="submission" date="2018-05" db="EMBL/GenBank/DDBJ databases">
        <title>Draft genome of Mucuna pruriens seed.</title>
        <authorList>
            <person name="Nnadi N.E."/>
            <person name="Vos R."/>
            <person name="Hasami M.H."/>
            <person name="Devisetty U.K."/>
            <person name="Aguiy J.C."/>
        </authorList>
    </citation>
    <scope>NUCLEOTIDE SEQUENCE [LARGE SCALE GENOMIC DNA]</scope>
    <source>
        <strain evidence="5">JCA_2017</strain>
    </source>
</reference>
<dbReference type="Gene3D" id="1.25.40.10">
    <property type="entry name" value="Tetratricopeptide repeat domain"/>
    <property type="match status" value="5"/>
</dbReference>
<feature type="repeat" description="PPR" evidence="2">
    <location>
        <begin position="382"/>
        <end position="416"/>
    </location>
</feature>
<dbReference type="PANTHER" id="PTHR47926:SF413">
    <property type="entry name" value="REPEAT (TPR)-LIKE SUPERFAMILY PROTEIN, PUTATIVE-RELATED"/>
    <property type="match status" value="1"/>
</dbReference>
<dbReference type="Pfam" id="PF02622">
    <property type="entry name" value="DUF179"/>
    <property type="match status" value="1"/>
</dbReference>
<dbReference type="InterPro" id="IPR003774">
    <property type="entry name" value="AlgH-like"/>
</dbReference>
<dbReference type="PANTHER" id="PTHR47926">
    <property type="entry name" value="PENTATRICOPEPTIDE REPEAT-CONTAINING PROTEIN"/>
    <property type="match status" value="1"/>
</dbReference>
<evidence type="ECO:0000313" key="6">
    <source>
        <dbReference type="Proteomes" id="UP000257109"/>
    </source>
</evidence>
<dbReference type="SUPFAM" id="SSF143456">
    <property type="entry name" value="VC0467-like"/>
    <property type="match status" value="1"/>
</dbReference>
<keyword evidence="1" id="KW-0677">Repeat</keyword>
<dbReference type="InterPro" id="IPR046960">
    <property type="entry name" value="PPR_At4g14850-like_plant"/>
</dbReference>
<proteinExistence type="predicted"/>
<dbReference type="Proteomes" id="UP000257109">
    <property type="component" value="Unassembled WGS sequence"/>
</dbReference>
<dbReference type="InterPro" id="IPR002885">
    <property type="entry name" value="PPR_rpt"/>
</dbReference>
<accession>A0A371F3C9</accession>
<dbReference type="InterPro" id="IPR005097">
    <property type="entry name" value="Sacchrp_dh_NADP-bd"/>
</dbReference>
<evidence type="ECO:0000256" key="2">
    <source>
        <dbReference type="PROSITE-ProRule" id="PRU00708"/>
    </source>
</evidence>
<dbReference type="EMBL" id="QJKJ01010763">
    <property type="protein sequence ID" value="RDX72796.1"/>
    <property type="molecule type" value="Genomic_DNA"/>
</dbReference>
<dbReference type="SUPFAM" id="SSF51735">
    <property type="entry name" value="NAD(P)-binding Rossmann-fold domains"/>
    <property type="match status" value="1"/>
</dbReference>
<dbReference type="Pfam" id="PF20431">
    <property type="entry name" value="E_motif"/>
    <property type="match status" value="1"/>
</dbReference>
<name>A0A371F3C9_MUCPR</name>
<feature type="repeat" description="PPR" evidence="2">
    <location>
        <begin position="218"/>
        <end position="252"/>
    </location>
</feature>
<evidence type="ECO:0000259" key="4">
    <source>
        <dbReference type="Pfam" id="PF03435"/>
    </source>
</evidence>
<dbReference type="Gene3D" id="3.40.50.720">
    <property type="entry name" value="NAD(P)-binding Rossmann-like Domain"/>
    <property type="match status" value="1"/>
</dbReference>
<feature type="domain" description="Saccharopine dehydrogenase NADP binding" evidence="4">
    <location>
        <begin position="964"/>
        <end position="1098"/>
    </location>
</feature>
<comment type="caution">
    <text evidence="5">The sequence shown here is derived from an EMBL/GenBank/DDBJ whole genome shotgun (WGS) entry which is preliminary data.</text>
</comment>
<keyword evidence="6" id="KW-1185">Reference proteome</keyword>
<dbReference type="GO" id="GO:0003729">
    <property type="term" value="F:mRNA binding"/>
    <property type="evidence" value="ECO:0007669"/>
    <property type="project" value="UniProtKB-ARBA"/>
</dbReference>
<dbReference type="PROSITE" id="PS51375">
    <property type="entry name" value="PPR"/>
    <property type="match status" value="5"/>
</dbReference>
<dbReference type="InterPro" id="IPR036291">
    <property type="entry name" value="NAD(P)-bd_dom_sf"/>
</dbReference>
<dbReference type="FunFam" id="3.40.50.720:FF:000455">
    <property type="entry name" value="Putative mitochondrial saccharopine dehydrogenase-like oxidoreductase"/>
    <property type="match status" value="1"/>
</dbReference>
<dbReference type="NCBIfam" id="TIGR00756">
    <property type="entry name" value="PPR"/>
    <property type="match status" value="4"/>
</dbReference>